<feature type="chain" id="PRO_5016300666" evidence="1">
    <location>
        <begin position="28"/>
        <end position="180"/>
    </location>
</feature>
<evidence type="ECO:0000313" key="3">
    <source>
        <dbReference type="Proteomes" id="UP000249254"/>
    </source>
</evidence>
<reference evidence="3" key="1">
    <citation type="submission" date="2018-05" db="EMBL/GenBank/DDBJ databases">
        <authorList>
            <person name="Li X."/>
        </authorList>
    </citation>
    <scope>NUCLEOTIDE SEQUENCE [LARGE SCALE GENOMIC DNA]</scope>
    <source>
        <strain evidence="3">LX32</strain>
    </source>
</reference>
<dbReference type="InterPro" id="IPR016987">
    <property type="entry name" value="UCP023238"/>
</dbReference>
<keyword evidence="3" id="KW-1185">Reference proteome</keyword>
<proteinExistence type="predicted"/>
<dbReference type="EMBL" id="QFYQ01000001">
    <property type="protein sequence ID" value="RAK54451.1"/>
    <property type="molecule type" value="Genomic_DNA"/>
</dbReference>
<feature type="signal peptide" evidence="1">
    <location>
        <begin position="1"/>
        <end position="27"/>
    </location>
</feature>
<name>A0A328AIV9_9CAUL</name>
<sequence>MRLAQHPAPLAAAAAFAVLALPGLALAKDSAASQHAAVVQAVLNCRAMTDSAARLACYDAAAAKMGDAEAKGDIVVIDRAQAQQAHREAFGLRVPSLAFVTRALAPEEVDQVTGVVKSARADAMGKWTFVLEDGAIWRQIDGDLFRDPKGGDKVVVKRAALGSFKMSVDGQPTIRVHRDN</sequence>
<dbReference type="AlphaFoldDB" id="A0A328AIV9"/>
<evidence type="ECO:0000256" key="1">
    <source>
        <dbReference type="SAM" id="SignalP"/>
    </source>
</evidence>
<gene>
    <name evidence="2" type="ORF">DJ017_07895</name>
</gene>
<dbReference type="Proteomes" id="UP000249254">
    <property type="component" value="Unassembled WGS sequence"/>
</dbReference>
<protein>
    <submittedName>
        <fullName evidence="2">Uncharacterized protein</fullName>
    </submittedName>
</protein>
<dbReference type="PIRSF" id="PIRSF032038">
    <property type="entry name" value="UCP023238"/>
    <property type="match status" value="1"/>
</dbReference>
<comment type="caution">
    <text evidence="2">The sequence shown here is derived from an EMBL/GenBank/DDBJ whole genome shotgun (WGS) entry which is preliminary data.</text>
</comment>
<keyword evidence="1" id="KW-0732">Signal</keyword>
<accession>A0A328AIV9</accession>
<dbReference type="RefSeq" id="WP_111528202.1">
    <property type="nucleotide sequence ID" value="NZ_JBHRSG010000004.1"/>
</dbReference>
<organism evidence="2 3">
    <name type="scientific">Phenylobacterium soli</name>
    <dbReference type="NCBI Taxonomy" id="2170551"/>
    <lineage>
        <taxon>Bacteria</taxon>
        <taxon>Pseudomonadati</taxon>
        <taxon>Pseudomonadota</taxon>
        <taxon>Alphaproteobacteria</taxon>
        <taxon>Caulobacterales</taxon>
        <taxon>Caulobacteraceae</taxon>
        <taxon>Phenylobacterium</taxon>
    </lineage>
</organism>
<evidence type="ECO:0000313" key="2">
    <source>
        <dbReference type="EMBL" id="RAK54451.1"/>
    </source>
</evidence>
<dbReference type="OrthoDB" id="7596780at2"/>